<dbReference type="Pfam" id="PF00213">
    <property type="entry name" value="OSCP"/>
    <property type="match status" value="1"/>
</dbReference>
<sequence length="158" mass="18033">MSSIHDYLQAMKYAVSEERYTLALAQLQMARQELNESRMRELEFAGDSEKRIMLLNKWFGDFLTKEVKNTLALLAEDRKLAELNEIGDESAKDFITVTTARQLNQQLKEWLMKELESAFGSARAIFKTDSSLIGGVKIRAGDREVDASLKARLENIIL</sequence>
<dbReference type="InterPro" id="IPR000711">
    <property type="entry name" value="ATPase_OSCP/dsu"/>
</dbReference>
<keyword evidence="4" id="KW-0406">Ion transport</keyword>
<dbReference type="Proteomes" id="UP000178315">
    <property type="component" value="Unassembled WGS sequence"/>
</dbReference>
<proteinExistence type="predicted"/>
<evidence type="ECO:0000256" key="3">
    <source>
        <dbReference type="ARBA" id="ARBA00022781"/>
    </source>
</evidence>
<comment type="caution">
    <text evidence="7">The sequence shown here is derived from an EMBL/GenBank/DDBJ whole genome shotgun (WGS) entry which is preliminary data.</text>
</comment>
<keyword evidence="2" id="KW-0813">Transport</keyword>
<evidence type="ECO:0000256" key="4">
    <source>
        <dbReference type="ARBA" id="ARBA00023065"/>
    </source>
</evidence>
<accession>A0A1G2A7G2</accession>
<evidence type="ECO:0000256" key="6">
    <source>
        <dbReference type="ARBA" id="ARBA00023310"/>
    </source>
</evidence>
<dbReference type="EMBL" id="MHJU01000027">
    <property type="protein sequence ID" value="OGY72615.1"/>
    <property type="molecule type" value="Genomic_DNA"/>
</dbReference>
<keyword evidence="5" id="KW-0472">Membrane</keyword>
<evidence type="ECO:0000313" key="7">
    <source>
        <dbReference type="EMBL" id="OGY72615.1"/>
    </source>
</evidence>
<dbReference type="AlphaFoldDB" id="A0A1G2A7G2"/>
<reference evidence="7 8" key="1">
    <citation type="journal article" date="2016" name="Nat. Commun.">
        <title>Thousands of microbial genomes shed light on interconnected biogeochemical processes in an aquifer system.</title>
        <authorList>
            <person name="Anantharaman K."/>
            <person name="Brown C.T."/>
            <person name="Hug L.A."/>
            <person name="Sharon I."/>
            <person name="Castelle C.J."/>
            <person name="Probst A.J."/>
            <person name="Thomas B.C."/>
            <person name="Singh A."/>
            <person name="Wilkins M.J."/>
            <person name="Karaoz U."/>
            <person name="Brodie E.L."/>
            <person name="Williams K.H."/>
            <person name="Hubbard S.S."/>
            <person name="Banfield J.F."/>
        </authorList>
    </citation>
    <scope>NUCLEOTIDE SEQUENCE [LARGE SCALE GENOMIC DNA]</scope>
</reference>
<dbReference type="GO" id="GO:0016020">
    <property type="term" value="C:membrane"/>
    <property type="evidence" value="ECO:0007669"/>
    <property type="project" value="UniProtKB-SubCell"/>
</dbReference>
<comment type="subcellular location">
    <subcellularLocation>
        <location evidence="1">Membrane</location>
    </subcellularLocation>
</comment>
<protein>
    <submittedName>
        <fullName evidence="7">Uncharacterized protein</fullName>
    </submittedName>
</protein>
<evidence type="ECO:0000256" key="1">
    <source>
        <dbReference type="ARBA" id="ARBA00004370"/>
    </source>
</evidence>
<keyword evidence="6" id="KW-0066">ATP synthesis</keyword>
<gene>
    <name evidence="7" type="ORF">A3H61_03340</name>
</gene>
<evidence type="ECO:0000256" key="5">
    <source>
        <dbReference type="ARBA" id="ARBA00023136"/>
    </source>
</evidence>
<evidence type="ECO:0000313" key="8">
    <source>
        <dbReference type="Proteomes" id="UP000178315"/>
    </source>
</evidence>
<keyword evidence="3" id="KW-0375">Hydrogen ion transport</keyword>
<organism evidence="7 8">
    <name type="scientific">Candidatus Jacksonbacteria bacterium RIFCSPLOWO2_02_FULL_44_20</name>
    <dbReference type="NCBI Taxonomy" id="1798460"/>
    <lineage>
        <taxon>Bacteria</taxon>
        <taxon>Candidatus Jacksoniibacteriota</taxon>
    </lineage>
</organism>
<name>A0A1G2A7G2_9BACT</name>
<dbReference type="GO" id="GO:0046933">
    <property type="term" value="F:proton-transporting ATP synthase activity, rotational mechanism"/>
    <property type="evidence" value="ECO:0007669"/>
    <property type="project" value="InterPro"/>
</dbReference>
<evidence type="ECO:0000256" key="2">
    <source>
        <dbReference type="ARBA" id="ARBA00022448"/>
    </source>
</evidence>